<proteinExistence type="predicted"/>
<dbReference type="EMBL" id="JAUSYY010000001">
    <property type="protein sequence ID" value="MDQ0893946.1"/>
    <property type="molecule type" value="Genomic_DNA"/>
</dbReference>
<evidence type="ECO:0008006" key="3">
    <source>
        <dbReference type="Google" id="ProtNLM"/>
    </source>
</evidence>
<name>A0ABU0R783_9MICO</name>
<reference evidence="1 2" key="1">
    <citation type="submission" date="2023-07" db="EMBL/GenBank/DDBJ databases">
        <title>Comparative genomics of wheat-associated soil bacteria to identify genetic determinants of phenazine resistance.</title>
        <authorList>
            <person name="Mouncey N."/>
        </authorList>
    </citation>
    <scope>NUCLEOTIDE SEQUENCE [LARGE SCALE GENOMIC DNA]</scope>
    <source>
        <strain evidence="1 2">V3I3</strain>
    </source>
</reference>
<dbReference type="Gene3D" id="1.10.10.10">
    <property type="entry name" value="Winged helix-like DNA-binding domain superfamily/Winged helix DNA-binding domain"/>
    <property type="match status" value="1"/>
</dbReference>
<gene>
    <name evidence="1" type="ORF">QFZ26_001501</name>
</gene>
<keyword evidence="2" id="KW-1185">Reference proteome</keyword>
<dbReference type="InterPro" id="IPR036388">
    <property type="entry name" value="WH-like_DNA-bd_sf"/>
</dbReference>
<organism evidence="1 2">
    <name type="scientific">Agromyces ramosus</name>
    <dbReference type="NCBI Taxonomy" id="33879"/>
    <lineage>
        <taxon>Bacteria</taxon>
        <taxon>Bacillati</taxon>
        <taxon>Actinomycetota</taxon>
        <taxon>Actinomycetes</taxon>
        <taxon>Micrococcales</taxon>
        <taxon>Microbacteriaceae</taxon>
        <taxon>Agromyces</taxon>
    </lineage>
</organism>
<dbReference type="RefSeq" id="WP_307040793.1">
    <property type="nucleotide sequence ID" value="NZ_JAUSYY010000001.1"/>
</dbReference>
<dbReference type="Proteomes" id="UP001239083">
    <property type="component" value="Unassembled WGS sequence"/>
</dbReference>
<sequence>MRPRTWLRLTPSGHAAFSRHLDALRDITQEDAR</sequence>
<evidence type="ECO:0000313" key="1">
    <source>
        <dbReference type="EMBL" id="MDQ0893946.1"/>
    </source>
</evidence>
<evidence type="ECO:0000313" key="2">
    <source>
        <dbReference type="Proteomes" id="UP001239083"/>
    </source>
</evidence>
<accession>A0ABU0R783</accession>
<comment type="caution">
    <text evidence="1">The sequence shown here is derived from an EMBL/GenBank/DDBJ whole genome shotgun (WGS) entry which is preliminary data.</text>
</comment>
<protein>
    <recommendedName>
        <fullName evidence="3">Winged helix DNA-binding protein</fullName>
    </recommendedName>
</protein>